<feature type="transmembrane region" description="Helical" evidence="14">
    <location>
        <begin position="126"/>
        <end position="146"/>
    </location>
</feature>
<evidence type="ECO:0000256" key="11">
    <source>
        <dbReference type="ARBA" id="ARBA00022989"/>
    </source>
</evidence>
<evidence type="ECO:0000256" key="14">
    <source>
        <dbReference type="SAM" id="Phobius"/>
    </source>
</evidence>
<dbReference type="RefSeq" id="WP_079568086.1">
    <property type="nucleotide sequence ID" value="NZ_LT670818.1"/>
</dbReference>
<dbReference type="Gene3D" id="3.30.450.20">
    <property type="entry name" value="PAS domain"/>
    <property type="match status" value="3"/>
</dbReference>
<dbReference type="InterPro" id="IPR001610">
    <property type="entry name" value="PAC"/>
</dbReference>
<evidence type="ECO:0000256" key="5">
    <source>
        <dbReference type="ARBA" id="ARBA00022679"/>
    </source>
</evidence>
<evidence type="ECO:0000259" key="16">
    <source>
        <dbReference type="PROSITE" id="PS50112"/>
    </source>
</evidence>
<dbReference type="SMART" id="SM00086">
    <property type="entry name" value="PAC"/>
    <property type="match status" value="2"/>
</dbReference>
<evidence type="ECO:0000256" key="2">
    <source>
        <dbReference type="ARBA" id="ARBA00004141"/>
    </source>
</evidence>
<gene>
    <name evidence="18" type="ORF">SAMN05444169_4814</name>
</gene>
<dbReference type="PANTHER" id="PTHR43304">
    <property type="entry name" value="PHYTOCHROME-LIKE PROTEIN CPH1"/>
    <property type="match status" value="1"/>
</dbReference>
<dbReference type="Pfam" id="PF02518">
    <property type="entry name" value="HATPase_c"/>
    <property type="match status" value="1"/>
</dbReference>
<accession>A0A1M5NRZ4</accession>
<evidence type="ECO:0000256" key="9">
    <source>
        <dbReference type="ARBA" id="ARBA00022777"/>
    </source>
</evidence>
<evidence type="ECO:0000259" key="17">
    <source>
        <dbReference type="PROSITE" id="PS50113"/>
    </source>
</evidence>
<keyword evidence="8" id="KW-0547">Nucleotide-binding</keyword>
<evidence type="ECO:0000256" key="3">
    <source>
        <dbReference type="ARBA" id="ARBA00012438"/>
    </source>
</evidence>
<name>A0A1M5NRZ4_9BRAD</name>
<keyword evidence="7" id="KW-0677">Repeat</keyword>
<dbReference type="InterPro" id="IPR003661">
    <property type="entry name" value="HisK_dim/P_dom"/>
</dbReference>
<comment type="catalytic activity">
    <reaction evidence="1">
        <text>ATP + protein L-histidine = ADP + protein N-phospho-L-histidine.</text>
        <dbReference type="EC" id="2.7.13.3"/>
    </reaction>
</comment>
<keyword evidence="9" id="KW-0418">Kinase</keyword>
<evidence type="ECO:0000256" key="4">
    <source>
        <dbReference type="ARBA" id="ARBA00022553"/>
    </source>
</evidence>
<dbReference type="Gene3D" id="1.20.120.620">
    <property type="entry name" value="Backbone structure of the membrane domain of e. Coli histidine kinase receptor kdpd"/>
    <property type="match status" value="1"/>
</dbReference>
<feature type="transmembrane region" description="Helical" evidence="14">
    <location>
        <begin position="50"/>
        <end position="70"/>
    </location>
</feature>
<dbReference type="SUPFAM" id="SSF47384">
    <property type="entry name" value="Homodimeric domain of signal transducing histidine kinase"/>
    <property type="match status" value="1"/>
</dbReference>
<dbReference type="FunFam" id="3.30.565.10:FF:000042">
    <property type="entry name" value="Two-component sensor histidine kinase KdpD"/>
    <property type="match status" value="1"/>
</dbReference>
<dbReference type="Pfam" id="PF13493">
    <property type="entry name" value="DUF4118"/>
    <property type="match status" value="1"/>
</dbReference>
<evidence type="ECO:0000313" key="19">
    <source>
        <dbReference type="Proteomes" id="UP000190675"/>
    </source>
</evidence>
<dbReference type="Pfam" id="PF08448">
    <property type="entry name" value="PAS_4"/>
    <property type="match status" value="1"/>
</dbReference>
<dbReference type="EMBL" id="LT670818">
    <property type="protein sequence ID" value="SHG92346.1"/>
    <property type="molecule type" value="Genomic_DNA"/>
</dbReference>
<dbReference type="PROSITE" id="PS50109">
    <property type="entry name" value="HIS_KIN"/>
    <property type="match status" value="1"/>
</dbReference>
<dbReference type="GO" id="GO:0042802">
    <property type="term" value="F:identical protein binding"/>
    <property type="evidence" value="ECO:0007669"/>
    <property type="project" value="UniProtKB-ARBA"/>
</dbReference>
<dbReference type="InterPro" id="IPR003594">
    <property type="entry name" value="HATPase_dom"/>
</dbReference>
<dbReference type="EC" id="2.7.13.3" evidence="3"/>
<dbReference type="InterPro" id="IPR013656">
    <property type="entry name" value="PAS_4"/>
</dbReference>
<dbReference type="CDD" id="cd00082">
    <property type="entry name" value="HisKA"/>
    <property type="match status" value="1"/>
</dbReference>
<evidence type="ECO:0000256" key="6">
    <source>
        <dbReference type="ARBA" id="ARBA00022692"/>
    </source>
</evidence>
<proteinExistence type="predicted"/>
<dbReference type="NCBIfam" id="TIGR00229">
    <property type="entry name" value="sensory_box"/>
    <property type="match status" value="1"/>
</dbReference>
<feature type="domain" description="Histidine kinase" evidence="15">
    <location>
        <begin position="580"/>
        <end position="797"/>
    </location>
</feature>
<dbReference type="InterPro" id="IPR038318">
    <property type="entry name" value="KdpD_sf"/>
</dbReference>
<dbReference type="Proteomes" id="UP000190675">
    <property type="component" value="Chromosome I"/>
</dbReference>
<dbReference type="SMART" id="SM00388">
    <property type="entry name" value="HisKA"/>
    <property type="match status" value="1"/>
</dbReference>
<comment type="subcellular location">
    <subcellularLocation>
        <location evidence="2">Membrane</location>
        <topology evidence="2">Multi-pass membrane protein</topology>
    </subcellularLocation>
</comment>
<feature type="domain" description="PAS" evidence="16">
    <location>
        <begin position="281"/>
        <end position="352"/>
    </location>
</feature>
<dbReference type="InterPro" id="IPR000700">
    <property type="entry name" value="PAS-assoc_C"/>
</dbReference>
<keyword evidence="4" id="KW-0597">Phosphoprotein</keyword>
<dbReference type="PRINTS" id="PR00344">
    <property type="entry name" value="BCTRLSENSOR"/>
</dbReference>
<keyword evidence="13 14" id="KW-0472">Membrane</keyword>
<feature type="transmembrane region" description="Helical" evidence="14">
    <location>
        <begin position="82"/>
        <end position="114"/>
    </location>
</feature>
<dbReference type="Gene3D" id="3.30.565.10">
    <property type="entry name" value="Histidine kinase-like ATPase, C-terminal domain"/>
    <property type="match status" value="1"/>
</dbReference>
<dbReference type="Gene3D" id="1.10.287.130">
    <property type="match status" value="1"/>
</dbReference>
<dbReference type="AlphaFoldDB" id="A0A1M5NRZ4"/>
<dbReference type="SUPFAM" id="SSF55785">
    <property type="entry name" value="PYP-like sensor domain (PAS domain)"/>
    <property type="match status" value="3"/>
</dbReference>
<organism evidence="18 19">
    <name type="scientific">Bradyrhizobium erythrophlei</name>
    <dbReference type="NCBI Taxonomy" id="1437360"/>
    <lineage>
        <taxon>Bacteria</taxon>
        <taxon>Pseudomonadati</taxon>
        <taxon>Pseudomonadota</taxon>
        <taxon>Alphaproteobacteria</taxon>
        <taxon>Hyphomicrobiales</taxon>
        <taxon>Nitrobacteraceae</taxon>
        <taxon>Bradyrhizobium</taxon>
    </lineage>
</organism>
<dbReference type="InterPro" id="IPR025201">
    <property type="entry name" value="KdpD_TM"/>
</dbReference>
<dbReference type="InterPro" id="IPR004358">
    <property type="entry name" value="Sig_transdc_His_kin-like_C"/>
</dbReference>
<feature type="domain" description="PAS" evidence="16">
    <location>
        <begin position="155"/>
        <end position="228"/>
    </location>
</feature>
<evidence type="ECO:0000256" key="10">
    <source>
        <dbReference type="ARBA" id="ARBA00022840"/>
    </source>
</evidence>
<evidence type="ECO:0000256" key="1">
    <source>
        <dbReference type="ARBA" id="ARBA00000085"/>
    </source>
</evidence>
<dbReference type="Pfam" id="PF08447">
    <property type="entry name" value="PAS_3"/>
    <property type="match status" value="1"/>
</dbReference>
<dbReference type="CDD" id="cd00130">
    <property type="entry name" value="PAS"/>
    <property type="match status" value="2"/>
</dbReference>
<keyword evidence="12" id="KW-0902">Two-component regulatory system</keyword>
<dbReference type="InterPro" id="IPR035965">
    <property type="entry name" value="PAS-like_dom_sf"/>
</dbReference>
<evidence type="ECO:0000256" key="8">
    <source>
        <dbReference type="ARBA" id="ARBA00022741"/>
    </source>
</evidence>
<evidence type="ECO:0000256" key="13">
    <source>
        <dbReference type="ARBA" id="ARBA00023136"/>
    </source>
</evidence>
<sequence>MSGFEQLGKIVTNSGGLLQRTVGDLRTLQASTLLVPETLWTEKRTTNYRYLFALWLVGGAMIALVTWVGFELDLKPRVVVPIYLIVIVLLSLLDSFISSVIFSLMVAGCLDYFFFEPIFTFQIWDVQDWLTLIAFFFTSLAITGLVRRVRQFGEVQSQQARLLDLTHDAVFVKDVNNVVRYWNRGAEELYGWKRGEAAGKITHDLLKTVFPAPLTDIDQILSRTGRWEGELVHTTRTGERVTVESRWSLQRDAEGKPIGTLESNTDITERKRAETALRRMQETFLAEAQNLSHTGSFGWNVSSGEIFWSDQCYKILGYDPASKPSIQMVLDRVHPDDIAAVGRAVEHAAEKKQDYDFEHRLLMPDGLVKHLHVVAHLVKDERRGFQFMGAVMDVTERKAAYAALEQSEQQYRRLFDHMPISLWQVNVRGLLEMFKDVAGAGVVDFPAYLDAHPEFVLNAIEVMVVEEVNGITVKMFGAKDRRELLGPATHFWQARPDTIRRTLESRFRGETTYEEKTQVNTLDGRVIDVLFTATRTDVGVDLIALVDLTDLARAQEELQQIQAKFAHAARVSTLGELTASIAHEINQPLGAIGASADAGLRWLNRPAPDFDEVRSSLERMNADARRASEIIARIRSMAARRPPERVLVSIDDLISEVLQFLRHEAQSRRVTVSYHGAAAGPKVLADRTQLQQVVVNLVVNALQATAQAPAIDRKIAISTEAVDAATMRCTVEDSGPGIKPEHLSRLFDSFFTTKEGGMGMGLSICRSIVEAHGGRSGADNNSIHGGARFWFELPAKDAAQT</sequence>
<dbReference type="PANTHER" id="PTHR43304:SF1">
    <property type="entry name" value="PAC DOMAIN-CONTAINING PROTEIN"/>
    <property type="match status" value="1"/>
</dbReference>
<dbReference type="InterPro" id="IPR036890">
    <property type="entry name" value="HATPase_C_sf"/>
</dbReference>
<dbReference type="GO" id="GO:0016020">
    <property type="term" value="C:membrane"/>
    <property type="evidence" value="ECO:0007669"/>
    <property type="project" value="UniProtKB-SubCell"/>
</dbReference>
<dbReference type="PROSITE" id="PS50113">
    <property type="entry name" value="PAC"/>
    <property type="match status" value="2"/>
</dbReference>
<dbReference type="SMART" id="SM00387">
    <property type="entry name" value="HATPase_c"/>
    <property type="match status" value="1"/>
</dbReference>
<feature type="domain" description="PAC" evidence="17">
    <location>
        <begin position="355"/>
        <end position="406"/>
    </location>
</feature>
<dbReference type="GO" id="GO:0005524">
    <property type="term" value="F:ATP binding"/>
    <property type="evidence" value="ECO:0007669"/>
    <property type="project" value="UniProtKB-KW"/>
</dbReference>
<keyword evidence="10" id="KW-0067">ATP-binding</keyword>
<dbReference type="SUPFAM" id="SSF55874">
    <property type="entry name" value="ATPase domain of HSP90 chaperone/DNA topoisomerase II/histidine kinase"/>
    <property type="match status" value="1"/>
</dbReference>
<protein>
    <recommendedName>
        <fullName evidence="3">histidine kinase</fullName>
        <ecNumber evidence="3">2.7.13.3</ecNumber>
    </recommendedName>
</protein>
<dbReference type="InterPro" id="IPR013655">
    <property type="entry name" value="PAS_fold_3"/>
</dbReference>
<dbReference type="InterPro" id="IPR000014">
    <property type="entry name" value="PAS"/>
</dbReference>
<dbReference type="SMART" id="SM00091">
    <property type="entry name" value="PAS"/>
    <property type="match status" value="2"/>
</dbReference>
<evidence type="ECO:0000259" key="15">
    <source>
        <dbReference type="PROSITE" id="PS50109"/>
    </source>
</evidence>
<reference evidence="18 19" key="1">
    <citation type="submission" date="2016-11" db="EMBL/GenBank/DDBJ databases">
        <authorList>
            <person name="Jaros S."/>
            <person name="Januszkiewicz K."/>
            <person name="Wedrychowicz H."/>
        </authorList>
    </citation>
    <scope>NUCLEOTIDE SEQUENCE [LARGE SCALE GENOMIC DNA]</scope>
    <source>
        <strain evidence="18 19">GAS242</strain>
    </source>
</reference>
<keyword evidence="5" id="KW-0808">Transferase</keyword>
<evidence type="ECO:0000256" key="12">
    <source>
        <dbReference type="ARBA" id="ARBA00023012"/>
    </source>
</evidence>
<dbReference type="InterPro" id="IPR005467">
    <property type="entry name" value="His_kinase_dom"/>
</dbReference>
<keyword evidence="6 14" id="KW-0812">Transmembrane</keyword>
<dbReference type="InterPro" id="IPR036097">
    <property type="entry name" value="HisK_dim/P_sf"/>
</dbReference>
<keyword evidence="11 14" id="KW-1133">Transmembrane helix</keyword>
<evidence type="ECO:0000256" key="7">
    <source>
        <dbReference type="ARBA" id="ARBA00022737"/>
    </source>
</evidence>
<dbReference type="GO" id="GO:0000155">
    <property type="term" value="F:phosphorelay sensor kinase activity"/>
    <property type="evidence" value="ECO:0007669"/>
    <property type="project" value="InterPro"/>
</dbReference>
<feature type="domain" description="PAC" evidence="17">
    <location>
        <begin position="225"/>
        <end position="279"/>
    </location>
</feature>
<evidence type="ECO:0000313" key="18">
    <source>
        <dbReference type="EMBL" id="SHG92346.1"/>
    </source>
</evidence>
<dbReference type="PROSITE" id="PS50112">
    <property type="entry name" value="PAS"/>
    <property type="match status" value="2"/>
</dbReference>
<dbReference type="Gene3D" id="2.10.70.100">
    <property type="match status" value="1"/>
</dbReference>
<dbReference type="OrthoDB" id="9789238at2"/>
<dbReference type="Pfam" id="PF00512">
    <property type="entry name" value="HisKA"/>
    <property type="match status" value="1"/>
</dbReference>
<dbReference type="InterPro" id="IPR052162">
    <property type="entry name" value="Sensor_kinase/Photoreceptor"/>
</dbReference>